<protein>
    <submittedName>
        <fullName evidence="3">STAS domain-containing protein</fullName>
    </submittedName>
</protein>
<dbReference type="Proteomes" id="UP000305681">
    <property type="component" value="Unassembled WGS sequence"/>
</dbReference>
<dbReference type="EMBL" id="VDGE01000001">
    <property type="protein sequence ID" value="TNC78129.1"/>
    <property type="molecule type" value="Genomic_DNA"/>
</dbReference>
<keyword evidence="1" id="KW-0597">Phosphoprotein</keyword>
<dbReference type="PANTHER" id="PTHR33745:SF3">
    <property type="entry name" value="RSBT CO-ANTAGONIST PROTEIN RSBRC"/>
    <property type="match status" value="1"/>
</dbReference>
<dbReference type="InterPro" id="IPR002645">
    <property type="entry name" value="STAS_dom"/>
</dbReference>
<evidence type="ECO:0000259" key="2">
    <source>
        <dbReference type="PROSITE" id="PS50801"/>
    </source>
</evidence>
<proteinExistence type="predicted"/>
<dbReference type="PANTHER" id="PTHR33745">
    <property type="entry name" value="RSBT ANTAGONIST PROTEIN RSBS-RELATED"/>
    <property type="match status" value="1"/>
</dbReference>
<dbReference type="InterPro" id="IPR025751">
    <property type="entry name" value="RsbRD_N_dom"/>
</dbReference>
<evidence type="ECO:0000256" key="1">
    <source>
        <dbReference type="ARBA" id="ARBA00022553"/>
    </source>
</evidence>
<organism evidence="3 4">
    <name type="scientific">Janthinobacterium lividum</name>
    <dbReference type="NCBI Taxonomy" id="29581"/>
    <lineage>
        <taxon>Bacteria</taxon>
        <taxon>Pseudomonadati</taxon>
        <taxon>Pseudomonadota</taxon>
        <taxon>Betaproteobacteria</taxon>
        <taxon>Burkholderiales</taxon>
        <taxon>Oxalobacteraceae</taxon>
        <taxon>Janthinobacterium</taxon>
    </lineage>
</organism>
<accession>A0A5C4P0N5</accession>
<gene>
    <name evidence="3" type="ORF">FHI69_02180</name>
</gene>
<feature type="domain" description="STAS" evidence="2">
    <location>
        <begin position="169"/>
        <end position="280"/>
    </location>
</feature>
<dbReference type="PROSITE" id="PS50801">
    <property type="entry name" value="STAS"/>
    <property type="match status" value="1"/>
</dbReference>
<evidence type="ECO:0000313" key="4">
    <source>
        <dbReference type="Proteomes" id="UP000305681"/>
    </source>
</evidence>
<reference evidence="3 4" key="1">
    <citation type="submission" date="2019-06" db="EMBL/GenBank/DDBJ databases">
        <title>Genome sequence of Janthinobacterium lividum UCD_MED1.</title>
        <authorList>
            <person name="De Leon M.E."/>
            <person name="Jospin G."/>
        </authorList>
    </citation>
    <scope>NUCLEOTIDE SEQUENCE [LARGE SCALE GENOMIC DNA]</scope>
    <source>
        <strain evidence="3 4">UCD_MED1</strain>
    </source>
</reference>
<dbReference type="Pfam" id="PF14361">
    <property type="entry name" value="RsbRD_N"/>
    <property type="match status" value="1"/>
</dbReference>
<comment type="caution">
    <text evidence="3">The sequence shown here is derived from an EMBL/GenBank/DDBJ whole genome shotgun (WGS) entry which is preliminary data.</text>
</comment>
<evidence type="ECO:0000313" key="3">
    <source>
        <dbReference type="EMBL" id="TNC78129.1"/>
    </source>
</evidence>
<dbReference type="InterPro" id="IPR051932">
    <property type="entry name" value="Bact_StressResp_Reg"/>
</dbReference>
<dbReference type="SUPFAM" id="SSF52091">
    <property type="entry name" value="SpoIIaa-like"/>
    <property type="match status" value="1"/>
</dbReference>
<dbReference type="AlphaFoldDB" id="A0A5C4P0N5"/>
<dbReference type="CDD" id="cd07041">
    <property type="entry name" value="STAS_RsbR_RsbS_like"/>
    <property type="match status" value="1"/>
</dbReference>
<dbReference type="InterPro" id="IPR036513">
    <property type="entry name" value="STAS_dom_sf"/>
</dbReference>
<dbReference type="RefSeq" id="WP_139089305.1">
    <property type="nucleotide sequence ID" value="NZ_VDGE01000001.1"/>
</dbReference>
<sequence length="295" mass="32112">MKTDTAKTGTGQAQQLAGIINEHHTELLDGWIAGLIARLVRRDKIAENELRQQASQLLPLLAGALESGDSFDIEGGAWDDTRQLIAEISQSRVRQGYSPIDTASFMFALKEPLFGYLRKAITAQPEQLGDAIVSTSKLFDELGLLTIAIYQKAREQVILRQQQELLELSTPVVQLWQNVLALPLIGTLDSARTQVVMESLLQKIVDTGALIAIIDITGVPTVDTLVAQHLLKTIAAARLMGADCIISGIRPQIAQTIVHLGVNLEDVMTKATLADAFVVALKRTGSSITYQQQSH</sequence>
<dbReference type="Gene3D" id="3.30.750.24">
    <property type="entry name" value="STAS domain"/>
    <property type="match status" value="1"/>
</dbReference>
<dbReference type="Pfam" id="PF01740">
    <property type="entry name" value="STAS"/>
    <property type="match status" value="1"/>
</dbReference>
<name>A0A5C4P0N5_9BURK</name>